<proteinExistence type="predicted"/>
<dbReference type="EMBL" id="JABANO010039568">
    <property type="protein sequence ID" value="KAF4691719.1"/>
    <property type="molecule type" value="Genomic_DNA"/>
</dbReference>
<keyword evidence="1" id="KW-0812">Transmembrane</keyword>
<evidence type="ECO:0000313" key="2">
    <source>
        <dbReference type="EMBL" id="KAF4659118.1"/>
    </source>
</evidence>
<protein>
    <submittedName>
        <fullName evidence="2">Uncharacterized protein</fullName>
    </submittedName>
</protein>
<dbReference type="OrthoDB" id="410179at2759"/>
<sequence>MLRRAFVRLRGSVFQMPSSPVYPLTTTKKVAPPTALAKKTPEQPFGWGSPVREDRAWKVVPRNFIILVILYLTGWAAIRTMLPRGGSILGQIYGGPPKGRLI</sequence>
<keyword evidence="6" id="KW-1185">Reference proteome</keyword>
<gene>
    <name evidence="3" type="ORF">FOL46_004621</name>
    <name evidence="2" type="ORF">FOZ61_004994</name>
    <name evidence="5" type="ORF">FOZ62_009749</name>
    <name evidence="4" type="ORF">FOZ63_023669</name>
</gene>
<evidence type="ECO:0000313" key="6">
    <source>
        <dbReference type="Proteomes" id="UP000553632"/>
    </source>
</evidence>
<keyword evidence="1" id="KW-1133">Transmembrane helix</keyword>
<evidence type="ECO:0000313" key="7">
    <source>
        <dbReference type="Proteomes" id="UP000570595"/>
    </source>
</evidence>
<evidence type="ECO:0000313" key="3">
    <source>
        <dbReference type="EMBL" id="KAF4663704.1"/>
    </source>
</evidence>
<evidence type="ECO:0000313" key="5">
    <source>
        <dbReference type="EMBL" id="KAF4753796.1"/>
    </source>
</evidence>
<dbReference type="EMBL" id="JABANN010000281">
    <property type="protein sequence ID" value="KAF4663704.1"/>
    <property type="molecule type" value="Genomic_DNA"/>
</dbReference>
<dbReference type="EMBL" id="JABAHT010000281">
    <property type="protein sequence ID" value="KAF4659118.1"/>
    <property type="molecule type" value="Genomic_DNA"/>
</dbReference>
<dbReference type="Proteomes" id="UP000553632">
    <property type="component" value="Unassembled WGS sequence"/>
</dbReference>
<organism evidence="2 7">
    <name type="scientific">Perkinsus olseni</name>
    <name type="common">Perkinsus atlanticus</name>
    <dbReference type="NCBI Taxonomy" id="32597"/>
    <lineage>
        <taxon>Eukaryota</taxon>
        <taxon>Sar</taxon>
        <taxon>Alveolata</taxon>
        <taxon>Perkinsozoa</taxon>
        <taxon>Perkinsea</taxon>
        <taxon>Perkinsida</taxon>
        <taxon>Perkinsidae</taxon>
        <taxon>Perkinsus</taxon>
    </lineage>
</organism>
<name>A0A7J6LIL3_PEROL</name>
<dbReference type="Proteomes" id="UP000574390">
    <property type="component" value="Unassembled WGS sequence"/>
</dbReference>
<comment type="caution">
    <text evidence="2">The sequence shown here is derived from an EMBL/GenBank/DDBJ whole genome shotgun (WGS) entry which is preliminary data.</text>
</comment>
<keyword evidence="1" id="KW-0472">Membrane</keyword>
<reference evidence="6 7" key="1">
    <citation type="submission" date="2020-04" db="EMBL/GenBank/DDBJ databases">
        <title>Perkinsus olseni comparative genomics.</title>
        <authorList>
            <person name="Bogema D.R."/>
        </authorList>
    </citation>
    <scope>NUCLEOTIDE SEQUENCE [LARGE SCALE GENOMIC DNA]</scope>
    <source>
        <strain evidence="2">ATCC PRA-179</strain>
        <strain evidence="5">ATCC PRA-205</strain>
        <strain evidence="4 6">ATCC PRA-207</strain>
        <strain evidence="3">ATCC PRA-31</strain>
    </source>
</reference>
<evidence type="ECO:0000256" key="1">
    <source>
        <dbReference type="SAM" id="Phobius"/>
    </source>
</evidence>
<accession>A0A7J6LIL3</accession>
<dbReference type="AlphaFoldDB" id="A0A7J6LIL3"/>
<dbReference type="EMBL" id="JABANM010001719">
    <property type="protein sequence ID" value="KAF4753796.1"/>
    <property type="molecule type" value="Genomic_DNA"/>
</dbReference>
<dbReference type="Proteomes" id="UP000572268">
    <property type="component" value="Unassembled WGS sequence"/>
</dbReference>
<feature type="transmembrane region" description="Helical" evidence="1">
    <location>
        <begin position="59"/>
        <end position="78"/>
    </location>
</feature>
<dbReference type="Proteomes" id="UP000570595">
    <property type="component" value="Unassembled WGS sequence"/>
</dbReference>
<evidence type="ECO:0000313" key="4">
    <source>
        <dbReference type="EMBL" id="KAF4691719.1"/>
    </source>
</evidence>